<accession>A0A2G3AIR9</accession>
<dbReference type="GO" id="GO:0005634">
    <property type="term" value="C:nucleus"/>
    <property type="evidence" value="ECO:0007669"/>
    <property type="project" value="UniProtKB-SubCell"/>
</dbReference>
<evidence type="ECO:0000256" key="3">
    <source>
        <dbReference type="ARBA" id="ARBA00009466"/>
    </source>
</evidence>
<proteinExistence type="inferred from homology"/>
<reference evidence="9 10" key="1">
    <citation type="journal article" date="2014" name="Nat. Genet.">
        <title>Genome sequence of the hot pepper provides insights into the evolution of pungency in Capsicum species.</title>
        <authorList>
            <person name="Kim S."/>
            <person name="Park M."/>
            <person name="Yeom S.I."/>
            <person name="Kim Y.M."/>
            <person name="Lee J.M."/>
            <person name="Lee H.A."/>
            <person name="Seo E."/>
            <person name="Choi J."/>
            <person name="Cheong K."/>
            <person name="Kim K.T."/>
            <person name="Jung K."/>
            <person name="Lee G.W."/>
            <person name="Oh S.K."/>
            <person name="Bae C."/>
            <person name="Kim S.B."/>
            <person name="Lee H.Y."/>
            <person name="Kim S.Y."/>
            <person name="Kim M.S."/>
            <person name="Kang B.C."/>
            <person name="Jo Y.D."/>
            <person name="Yang H.B."/>
            <person name="Jeong H.J."/>
            <person name="Kang W.H."/>
            <person name="Kwon J.K."/>
            <person name="Shin C."/>
            <person name="Lim J.Y."/>
            <person name="Park J.H."/>
            <person name="Huh J.H."/>
            <person name="Kim J.S."/>
            <person name="Kim B.D."/>
            <person name="Cohen O."/>
            <person name="Paran I."/>
            <person name="Suh M.C."/>
            <person name="Lee S.B."/>
            <person name="Kim Y.K."/>
            <person name="Shin Y."/>
            <person name="Noh S.J."/>
            <person name="Park J."/>
            <person name="Seo Y.S."/>
            <person name="Kwon S.Y."/>
            <person name="Kim H.A."/>
            <person name="Park J.M."/>
            <person name="Kim H.J."/>
            <person name="Choi S.B."/>
            <person name="Bosland P.W."/>
            <person name="Reeves G."/>
            <person name="Jo S.H."/>
            <person name="Lee B.W."/>
            <person name="Cho H.T."/>
            <person name="Choi H.S."/>
            <person name="Lee M.S."/>
            <person name="Yu Y."/>
            <person name="Do Choi Y."/>
            <person name="Park B.S."/>
            <person name="van Deynze A."/>
            <person name="Ashrafi H."/>
            <person name="Hill T."/>
            <person name="Kim W.T."/>
            <person name="Pai H.S."/>
            <person name="Ahn H.K."/>
            <person name="Yeam I."/>
            <person name="Giovannoni J.J."/>
            <person name="Rose J.K."/>
            <person name="Sorensen I."/>
            <person name="Lee S.J."/>
            <person name="Kim R.W."/>
            <person name="Choi I.Y."/>
            <person name="Choi B.S."/>
            <person name="Lim J.S."/>
            <person name="Lee Y.H."/>
            <person name="Choi D."/>
        </authorList>
    </citation>
    <scope>NUCLEOTIDE SEQUENCE [LARGE SCALE GENOMIC DNA]</scope>
    <source>
        <strain evidence="10">cv. CM334</strain>
    </source>
</reference>
<name>A0A2G3AIR9_CAPAN</name>
<comment type="caution">
    <text evidence="9">The sequence shown here is derived from an EMBL/GenBank/DDBJ whole genome shotgun (WGS) entry which is preliminary data.</text>
</comment>
<evidence type="ECO:0000256" key="1">
    <source>
        <dbReference type="ARBA" id="ARBA00004123"/>
    </source>
</evidence>
<dbReference type="GO" id="GO:0005049">
    <property type="term" value="F:nuclear export signal receptor activity"/>
    <property type="evidence" value="ECO:0007669"/>
    <property type="project" value="InterPro"/>
</dbReference>
<dbReference type="AlphaFoldDB" id="A0A2G3AIR9"/>
<dbReference type="EMBL" id="AYRZ02000001">
    <property type="protein sequence ID" value="PHT94124.1"/>
    <property type="molecule type" value="Genomic_DNA"/>
</dbReference>
<keyword evidence="4" id="KW-0813">Transport</keyword>
<dbReference type="InterPro" id="IPR057947">
    <property type="entry name" value="TPR_XPO7/RBP17"/>
</dbReference>
<dbReference type="STRING" id="4072.A0A2G3AIR9"/>
<feature type="domain" description="Exportin-7/Ran-binding protein 17 TPR repeats" evidence="8">
    <location>
        <begin position="2"/>
        <end position="37"/>
    </location>
</feature>
<keyword evidence="7" id="KW-0539">Nucleus</keyword>
<evidence type="ECO:0000256" key="4">
    <source>
        <dbReference type="ARBA" id="ARBA00022448"/>
    </source>
</evidence>
<dbReference type="Proteomes" id="UP000222542">
    <property type="component" value="Unassembled WGS sequence"/>
</dbReference>
<gene>
    <name evidence="9" type="ORF">T459_02006</name>
</gene>
<dbReference type="InterPro" id="IPR044189">
    <property type="entry name" value="XPO4/7-like"/>
</dbReference>
<keyword evidence="6" id="KW-0653">Protein transport</keyword>
<evidence type="ECO:0000256" key="5">
    <source>
        <dbReference type="ARBA" id="ARBA00022490"/>
    </source>
</evidence>
<keyword evidence="5" id="KW-0963">Cytoplasm</keyword>
<dbReference type="PANTHER" id="PTHR12596">
    <property type="entry name" value="EXPORTIN 4,7-RELATED"/>
    <property type="match status" value="1"/>
</dbReference>
<protein>
    <recommendedName>
        <fullName evidence="8">Exportin-7/Ran-binding protein 17 TPR repeats domain-containing protein</fullName>
    </recommendedName>
</protein>
<evidence type="ECO:0000313" key="10">
    <source>
        <dbReference type="Proteomes" id="UP000222542"/>
    </source>
</evidence>
<comment type="similarity">
    <text evidence="3">Belongs to the exportin family.</text>
</comment>
<dbReference type="GO" id="GO:0015031">
    <property type="term" value="P:protein transport"/>
    <property type="evidence" value="ECO:0007669"/>
    <property type="project" value="UniProtKB-KW"/>
</dbReference>
<evidence type="ECO:0000256" key="7">
    <source>
        <dbReference type="ARBA" id="ARBA00023242"/>
    </source>
</evidence>
<evidence type="ECO:0000256" key="6">
    <source>
        <dbReference type="ARBA" id="ARBA00022927"/>
    </source>
</evidence>
<evidence type="ECO:0000256" key="2">
    <source>
        <dbReference type="ARBA" id="ARBA00004496"/>
    </source>
</evidence>
<reference evidence="9 10" key="2">
    <citation type="journal article" date="2017" name="Genome Biol.">
        <title>New reference genome sequences of hot pepper reveal the massive evolution of plant disease-resistance genes by retroduplication.</title>
        <authorList>
            <person name="Kim S."/>
            <person name="Park J."/>
            <person name="Yeom S.I."/>
            <person name="Kim Y.M."/>
            <person name="Seo E."/>
            <person name="Kim K.T."/>
            <person name="Kim M.S."/>
            <person name="Lee J.M."/>
            <person name="Cheong K."/>
            <person name="Shin H.S."/>
            <person name="Kim S.B."/>
            <person name="Han K."/>
            <person name="Lee J."/>
            <person name="Park M."/>
            <person name="Lee H.A."/>
            <person name="Lee H.Y."/>
            <person name="Lee Y."/>
            <person name="Oh S."/>
            <person name="Lee J.H."/>
            <person name="Choi E."/>
            <person name="Choi E."/>
            <person name="Lee S.E."/>
            <person name="Jeon J."/>
            <person name="Kim H."/>
            <person name="Choi G."/>
            <person name="Song H."/>
            <person name="Lee J."/>
            <person name="Lee S.C."/>
            <person name="Kwon J.K."/>
            <person name="Lee H.Y."/>
            <person name="Koo N."/>
            <person name="Hong Y."/>
            <person name="Kim R.W."/>
            <person name="Kang W.H."/>
            <person name="Huh J.H."/>
            <person name="Kang B.C."/>
            <person name="Yang T.J."/>
            <person name="Lee Y.H."/>
            <person name="Bennetzen J.L."/>
            <person name="Choi D."/>
        </authorList>
    </citation>
    <scope>NUCLEOTIDE SEQUENCE [LARGE SCALE GENOMIC DNA]</scope>
    <source>
        <strain evidence="10">cv. CM334</strain>
    </source>
</reference>
<dbReference type="PANTHER" id="PTHR12596:SF2">
    <property type="entry name" value="EXPORTIN-7 ISOFORM X1"/>
    <property type="match status" value="1"/>
</dbReference>
<dbReference type="Gramene" id="PHT94124">
    <property type="protein sequence ID" value="PHT94124"/>
    <property type="gene ID" value="T459_02006"/>
</dbReference>
<dbReference type="GO" id="GO:0005737">
    <property type="term" value="C:cytoplasm"/>
    <property type="evidence" value="ECO:0007669"/>
    <property type="project" value="UniProtKB-SubCell"/>
</dbReference>
<sequence>MQQLYAKLAELLGLYDHMLILNIIVGKIATNLKFYGEVFLSLELIPDALFCTDDVKQALIGLMRDLRGIAMATSSRRTYGFLFDWLYPAHIPLLLKAITIWADTPEVTTPLLKFVAEFVLNKSQRLNFETSSPNGILLFRELSKLIVTYGSIILSLPNRVDMYQFKYKGIWISLTILSRALAGNYVNFGVFEIYGDRALVDAFDIAMRMVLSIPLADILAYRKLSGAYFTFLEIMMKNQIQLILNLDSNSFTFIAGSLESGLKVLDANIKSQVCALFRPLSLVLGAKGSLGVTGKVAAM</sequence>
<keyword evidence="10" id="KW-1185">Reference proteome</keyword>
<dbReference type="Pfam" id="PF25795">
    <property type="entry name" value="TPR_XPO7"/>
    <property type="match status" value="1"/>
</dbReference>
<evidence type="ECO:0000313" key="9">
    <source>
        <dbReference type="EMBL" id="PHT94124.1"/>
    </source>
</evidence>
<comment type="subcellular location">
    <subcellularLocation>
        <location evidence="2">Cytoplasm</location>
    </subcellularLocation>
    <subcellularLocation>
        <location evidence="1">Nucleus</location>
    </subcellularLocation>
</comment>
<evidence type="ECO:0000259" key="8">
    <source>
        <dbReference type="Pfam" id="PF25795"/>
    </source>
</evidence>
<organism evidence="9 10">
    <name type="scientific">Capsicum annuum</name>
    <name type="common">Capsicum pepper</name>
    <dbReference type="NCBI Taxonomy" id="4072"/>
    <lineage>
        <taxon>Eukaryota</taxon>
        <taxon>Viridiplantae</taxon>
        <taxon>Streptophyta</taxon>
        <taxon>Embryophyta</taxon>
        <taxon>Tracheophyta</taxon>
        <taxon>Spermatophyta</taxon>
        <taxon>Magnoliopsida</taxon>
        <taxon>eudicotyledons</taxon>
        <taxon>Gunneridae</taxon>
        <taxon>Pentapetalae</taxon>
        <taxon>asterids</taxon>
        <taxon>lamiids</taxon>
        <taxon>Solanales</taxon>
        <taxon>Solanaceae</taxon>
        <taxon>Solanoideae</taxon>
        <taxon>Capsiceae</taxon>
        <taxon>Capsicum</taxon>
    </lineage>
</organism>